<evidence type="ECO:0000256" key="1">
    <source>
        <dbReference type="SAM" id="Phobius"/>
    </source>
</evidence>
<feature type="transmembrane region" description="Helical" evidence="1">
    <location>
        <begin position="146"/>
        <end position="173"/>
    </location>
</feature>
<keyword evidence="1" id="KW-0812">Transmembrane</keyword>
<feature type="transmembrane region" description="Helical" evidence="1">
    <location>
        <begin position="239"/>
        <end position="259"/>
    </location>
</feature>
<dbReference type="AlphaFoldDB" id="A0A3B0T8D7"/>
<dbReference type="GO" id="GO:0016758">
    <property type="term" value="F:hexosyltransferase activity"/>
    <property type="evidence" value="ECO:0007669"/>
    <property type="project" value="InterPro"/>
</dbReference>
<gene>
    <name evidence="2" type="ORF">MNBD_BACTEROID03-2746</name>
</gene>
<protein>
    <recommendedName>
        <fullName evidence="3">Mannosyltransferase</fullName>
    </recommendedName>
</protein>
<accession>A0A3B0T8D7</accession>
<name>A0A3B0T8D7_9ZZZZ</name>
<reference evidence="2" key="1">
    <citation type="submission" date="2018-06" db="EMBL/GenBank/DDBJ databases">
        <authorList>
            <person name="Zhirakovskaya E."/>
        </authorList>
    </citation>
    <scope>NUCLEOTIDE SEQUENCE</scope>
</reference>
<feature type="transmembrane region" description="Helical" evidence="1">
    <location>
        <begin position="62"/>
        <end position="79"/>
    </location>
</feature>
<feature type="transmembrane region" description="Helical" evidence="1">
    <location>
        <begin position="336"/>
        <end position="352"/>
    </location>
</feature>
<dbReference type="GO" id="GO:0005886">
    <property type="term" value="C:plasma membrane"/>
    <property type="evidence" value="ECO:0007669"/>
    <property type="project" value="UniProtKB-SubCell"/>
</dbReference>
<feature type="transmembrane region" description="Helical" evidence="1">
    <location>
        <begin position="395"/>
        <end position="412"/>
    </location>
</feature>
<organism evidence="2">
    <name type="scientific">hydrothermal vent metagenome</name>
    <dbReference type="NCBI Taxonomy" id="652676"/>
    <lineage>
        <taxon>unclassified sequences</taxon>
        <taxon>metagenomes</taxon>
        <taxon>ecological metagenomes</taxon>
    </lineage>
</organism>
<feature type="transmembrane region" description="Helical" evidence="1">
    <location>
        <begin position="268"/>
        <end position="286"/>
    </location>
</feature>
<feature type="transmembrane region" description="Helical" evidence="1">
    <location>
        <begin position="364"/>
        <end position="388"/>
    </location>
</feature>
<dbReference type="Pfam" id="PF26314">
    <property type="entry name" value="MptA_B_family"/>
    <property type="match status" value="1"/>
</dbReference>
<dbReference type="EMBL" id="UOEL01000034">
    <property type="protein sequence ID" value="VAW10712.1"/>
    <property type="molecule type" value="Genomic_DNA"/>
</dbReference>
<feature type="transmembrane region" description="Helical" evidence="1">
    <location>
        <begin position="424"/>
        <end position="444"/>
    </location>
</feature>
<keyword evidence="1" id="KW-0472">Membrane</keyword>
<evidence type="ECO:0008006" key="3">
    <source>
        <dbReference type="Google" id="ProtNLM"/>
    </source>
</evidence>
<feature type="transmembrane region" description="Helical" evidence="1">
    <location>
        <begin position="194"/>
        <end position="227"/>
    </location>
</feature>
<keyword evidence="1" id="KW-1133">Transmembrane helix</keyword>
<evidence type="ECO:0000313" key="2">
    <source>
        <dbReference type="EMBL" id="VAW10712.1"/>
    </source>
</evidence>
<feature type="transmembrane region" description="Helical" evidence="1">
    <location>
        <begin position="39"/>
        <end position="55"/>
    </location>
</feature>
<sequence length="452" mass="52485">MNIIATYFKLHKVALLLAVLSLILYYTFAHHLQRTEFIKLLALFAALFFLCFKLVQFEKWNFKFLLVVGILFRLVFLFVEPNLSQDFYRFIWDGELVGHFVNPYLRVPNTLIEQQDLVIANAQELYNGMGNLSAKHFSNYPPLNQFLFAIATFFGGKSIMGSVVAIRLMILLADVGIVYFGRKLLRNLNKSTHLIFWYFLNPLIIIELTGNLHFEGVMLFFFIWALYLLSIDKFKLAGVVYALSISIKLVPLLFLPLFLKHFKFNKSVLFYLIIGGVSLLLIAPFYSTEFISNYSKTIGLWFSNFEFNAGLYNGIKQIAVQFDAKPWKLIKTYGKITPIVTIVVVLLFTFLRKNQNLSVLLNSMLWVLTLYYFMSATVHPWYIVFLVLLSLFTEYKFALVWSATVVLSYFAYSKANFEEHLGLIAIEYIAVFGVLIYEISRLNLQKLLFRKK</sequence>
<proteinExistence type="predicted"/>